<sequence>MVVVEVSTGKRLKALVLPVEANDFKSLNKSMYFFNWKEERGYEIYKLIIVGQLEILGLISFEKIPFEWRYHIRLLSASKKNVGKQKQYDYVIGNLLAHVGKIAVADFGEMACISLKPKTAIIDHYRKKYKMQVTGSTLSLEVPELINLINEYDHDEK</sequence>
<dbReference type="RefSeq" id="WP_189579648.1">
    <property type="nucleotide sequence ID" value="NZ_BMYF01000006.1"/>
</dbReference>
<proteinExistence type="predicted"/>
<gene>
    <name evidence="1" type="ORF">GCM10008106_12720</name>
</gene>
<reference evidence="1" key="2">
    <citation type="submission" date="2020-09" db="EMBL/GenBank/DDBJ databases">
        <authorList>
            <person name="Sun Q."/>
            <person name="Kim S."/>
        </authorList>
    </citation>
    <scope>NUCLEOTIDE SEQUENCE</scope>
    <source>
        <strain evidence="1">KCTC 23224</strain>
    </source>
</reference>
<accession>A0A8J3G4T9</accession>
<reference evidence="1" key="1">
    <citation type="journal article" date="2014" name="Int. J. Syst. Evol. Microbiol.">
        <title>Complete genome sequence of Corynebacterium casei LMG S-19264T (=DSM 44701T), isolated from a smear-ripened cheese.</title>
        <authorList>
            <consortium name="US DOE Joint Genome Institute (JGI-PGF)"/>
            <person name="Walter F."/>
            <person name="Albersmeier A."/>
            <person name="Kalinowski J."/>
            <person name="Ruckert C."/>
        </authorList>
    </citation>
    <scope>NUCLEOTIDE SEQUENCE</scope>
    <source>
        <strain evidence="1">KCTC 23224</strain>
    </source>
</reference>
<keyword evidence="2" id="KW-1185">Reference proteome</keyword>
<dbReference type="EMBL" id="BMYF01000006">
    <property type="protein sequence ID" value="GHB33238.1"/>
    <property type="molecule type" value="Genomic_DNA"/>
</dbReference>
<name>A0A8J3G4T9_9BACT</name>
<protein>
    <submittedName>
        <fullName evidence="1">Uncharacterized protein</fullName>
    </submittedName>
</protein>
<comment type="caution">
    <text evidence="1">The sequence shown here is derived from an EMBL/GenBank/DDBJ whole genome shotgun (WGS) entry which is preliminary data.</text>
</comment>
<organism evidence="1 2">
    <name type="scientific">Mongoliitalea lutea</name>
    <dbReference type="NCBI Taxonomy" id="849756"/>
    <lineage>
        <taxon>Bacteria</taxon>
        <taxon>Pseudomonadati</taxon>
        <taxon>Bacteroidota</taxon>
        <taxon>Cytophagia</taxon>
        <taxon>Cytophagales</taxon>
        <taxon>Cyclobacteriaceae</taxon>
        <taxon>Mongoliitalea</taxon>
    </lineage>
</organism>
<evidence type="ECO:0000313" key="1">
    <source>
        <dbReference type="EMBL" id="GHB33238.1"/>
    </source>
</evidence>
<evidence type="ECO:0000313" key="2">
    <source>
        <dbReference type="Proteomes" id="UP000642809"/>
    </source>
</evidence>
<dbReference type="AlphaFoldDB" id="A0A8J3G4T9"/>
<dbReference type="Proteomes" id="UP000642809">
    <property type="component" value="Unassembled WGS sequence"/>
</dbReference>